<dbReference type="CDD" id="cd11065">
    <property type="entry name" value="CYP64-like"/>
    <property type="match status" value="1"/>
</dbReference>
<protein>
    <submittedName>
        <fullName evidence="15">Cytochrome P450</fullName>
    </submittedName>
</protein>
<dbReference type="PANTHER" id="PTHR46300:SF4">
    <property type="entry name" value="CYTOCHROME P450 98A3"/>
    <property type="match status" value="1"/>
</dbReference>
<comment type="subcellular location">
    <subcellularLocation>
        <location evidence="2">Membrane</location>
    </subcellularLocation>
</comment>
<evidence type="ECO:0000256" key="7">
    <source>
        <dbReference type="ARBA" id="ARBA00022723"/>
    </source>
</evidence>
<keyword evidence="11 14" id="KW-0503">Monooxygenase</keyword>
<dbReference type="InterPro" id="IPR017972">
    <property type="entry name" value="Cyt_P450_CS"/>
</dbReference>
<comment type="cofactor">
    <cofactor evidence="1 13">
        <name>heme</name>
        <dbReference type="ChEBI" id="CHEBI:30413"/>
    </cofactor>
</comment>
<dbReference type="GO" id="GO:0016705">
    <property type="term" value="F:oxidoreductase activity, acting on paired donors, with incorporation or reduction of molecular oxygen"/>
    <property type="evidence" value="ECO:0007669"/>
    <property type="project" value="InterPro"/>
</dbReference>
<evidence type="ECO:0000313" key="16">
    <source>
        <dbReference type="Proteomes" id="UP000256964"/>
    </source>
</evidence>
<dbReference type="PRINTS" id="PR00385">
    <property type="entry name" value="P450"/>
</dbReference>
<dbReference type="GO" id="GO:0016020">
    <property type="term" value="C:membrane"/>
    <property type="evidence" value="ECO:0007669"/>
    <property type="project" value="UniProtKB-SubCell"/>
</dbReference>
<comment type="pathway">
    <text evidence="3">Secondary metabolite biosynthesis.</text>
</comment>
<dbReference type="InterPro" id="IPR036396">
    <property type="entry name" value="Cyt_P450_sf"/>
</dbReference>
<evidence type="ECO:0000256" key="4">
    <source>
        <dbReference type="ARBA" id="ARBA00010617"/>
    </source>
</evidence>
<dbReference type="GO" id="GO:0005506">
    <property type="term" value="F:iron ion binding"/>
    <property type="evidence" value="ECO:0007669"/>
    <property type="project" value="InterPro"/>
</dbReference>
<keyword evidence="5 13" id="KW-0349">Heme</keyword>
<reference evidence="15 16" key="1">
    <citation type="journal article" date="2018" name="Biotechnol. Biofuels">
        <title>Integrative visual omics of the white-rot fungus Polyporus brumalis exposes the biotechnological potential of its oxidative enzymes for delignifying raw plant biomass.</title>
        <authorList>
            <person name="Miyauchi S."/>
            <person name="Rancon A."/>
            <person name="Drula E."/>
            <person name="Hage H."/>
            <person name="Chaduli D."/>
            <person name="Favel A."/>
            <person name="Grisel S."/>
            <person name="Henrissat B."/>
            <person name="Herpoel-Gimbert I."/>
            <person name="Ruiz-Duenas F.J."/>
            <person name="Chevret D."/>
            <person name="Hainaut M."/>
            <person name="Lin J."/>
            <person name="Wang M."/>
            <person name="Pangilinan J."/>
            <person name="Lipzen A."/>
            <person name="Lesage-Meessen L."/>
            <person name="Navarro D."/>
            <person name="Riley R."/>
            <person name="Grigoriev I.V."/>
            <person name="Zhou S."/>
            <person name="Raouche S."/>
            <person name="Rosso M.N."/>
        </authorList>
    </citation>
    <scope>NUCLEOTIDE SEQUENCE [LARGE SCALE GENOMIC DNA]</scope>
    <source>
        <strain evidence="15 16">BRFM 1820</strain>
    </source>
</reference>
<dbReference type="OrthoDB" id="1055148at2759"/>
<evidence type="ECO:0000256" key="2">
    <source>
        <dbReference type="ARBA" id="ARBA00004370"/>
    </source>
</evidence>
<evidence type="ECO:0000256" key="12">
    <source>
        <dbReference type="ARBA" id="ARBA00023136"/>
    </source>
</evidence>
<evidence type="ECO:0000256" key="3">
    <source>
        <dbReference type="ARBA" id="ARBA00005179"/>
    </source>
</evidence>
<dbReference type="Gene3D" id="1.10.630.10">
    <property type="entry name" value="Cytochrome P450"/>
    <property type="match status" value="1"/>
</dbReference>
<dbReference type="SUPFAM" id="SSF48264">
    <property type="entry name" value="Cytochrome P450"/>
    <property type="match status" value="1"/>
</dbReference>
<keyword evidence="16" id="KW-1185">Reference proteome</keyword>
<evidence type="ECO:0000256" key="5">
    <source>
        <dbReference type="ARBA" id="ARBA00022617"/>
    </source>
</evidence>
<dbReference type="InterPro" id="IPR001128">
    <property type="entry name" value="Cyt_P450"/>
</dbReference>
<evidence type="ECO:0000313" key="15">
    <source>
        <dbReference type="EMBL" id="RDX43077.1"/>
    </source>
</evidence>
<dbReference type="PANTHER" id="PTHR46300">
    <property type="entry name" value="P450, PUTATIVE (EUROFUNG)-RELATED-RELATED"/>
    <property type="match status" value="1"/>
</dbReference>
<evidence type="ECO:0000256" key="14">
    <source>
        <dbReference type="RuleBase" id="RU000461"/>
    </source>
</evidence>
<evidence type="ECO:0000256" key="6">
    <source>
        <dbReference type="ARBA" id="ARBA00022692"/>
    </source>
</evidence>
<dbReference type="STRING" id="139420.A0A371CS57"/>
<keyword evidence="7 13" id="KW-0479">Metal-binding</keyword>
<dbReference type="Proteomes" id="UP000256964">
    <property type="component" value="Unassembled WGS sequence"/>
</dbReference>
<proteinExistence type="inferred from homology"/>
<evidence type="ECO:0000256" key="11">
    <source>
        <dbReference type="ARBA" id="ARBA00023033"/>
    </source>
</evidence>
<dbReference type="GO" id="GO:0020037">
    <property type="term" value="F:heme binding"/>
    <property type="evidence" value="ECO:0007669"/>
    <property type="project" value="InterPro"/>
</dbReference>
<keyword evidence="12" id="KW-0472">Membrane</keyword>
<keyword evidence="10 13" id="KW-0408">Iron</keyword>
<dbReference type="InterPro" id="IPR050364">
    <property type="entry name" value="Cytochrome_P450_fung"/>
</dbReference>
<keyword evidence="8" id="KW-1133">Transmembrane helix</keyword>
<evidence type="ECO:0000256" key="1">
    <source>
        <dbReference type="ARBA" id="ARBA00001971"/>
    </source>
</evidence>
<evidence type="ECO:0000256" key="10">
    <source>
        <dbReference type="ARBA" id="ARBA00023004"/>
    </source>
</evidence>
<dbReference type="Pfam" id="PF00067">
    <property type="entry name" value="p450"/>
    <property type="match status" value="2"/>
</dbReference>
<keyword evidence="6" id="KW-0812">Transmembrane</keyword>
<evidence type="ECO:0000256" key="13">
    <source>
        <dbReference type="PIRSR" id="PIRSR602401-1"/>
    </source>
</evidence>
<dbReference type="GO" id="GO:0004497">
    <property type="term" value="F:monooxygenase activity"/>
    <property type="evidence" value="ECO:0007669"/>
    <property type="project" value="UniProtKB-KW"/>
</dbReference>
<dbReference type="EMBL" id="KZ857471">
    <property type="protein sequence ID" value="RDX43077.1"/>
    <property type="molecule type" value="Genomic_DNA"/>
</dbReference>
<name>A0A371CS57_9APHY</name>
<dbReference type="PRINTS" id="PR00463">
    <property type="entry name" value="EP450I"/>
</dbReference>
<accession>A0A371CS57</accession>
<dbReference type="InterPro" id="IPR002401">
    <property type="entry name" value="Cyt_P450_E_grp-I"/>
</dbReference>
<gene>
    <name evidence="15" type="ORF">OH76DRAFT_1466636</name>
</gene>
<dbReference type="PROSITE" id="PS00086">
    <property type="entry name" value="CYTOCHROME_P450"/>
    <property type="match status" value="1"/>
</dbReference>
<feature type="binding site" description="axial binding residue" evidence="13">
    <location>
        <position position="412"/>
    </location>
    <ligand>
        <name>heme</name>
        <dbReference type="ChEBI" id="CHEBI:30413"/>
    </ligand>
    <ligandPart>
        <name>Fe</name>
        <dbReference type="ChEBI" id="CHEBI:18248"/>
    </ligandPart>
</feature>
<organism evidence="15 16">
    <name type="scientific">Lentinus brumalis</name>
    <dbReference type="NCBI Taxonomy" id="2498619"/>
    <lineage>
        <taxon>Eukaryota</taxon>
        <taxon>Fungi</taxon>
        <taxon>Dikarya</taxon>
        <taxon>Basidiomycota</taxon>
        <taxon>Agaricomycotina</taxon>
        <taxon>Agaricomycetes</taxon>
        <taxon>Polyporales</taxon>
        <taxon>Polyporaceae</taxon>
        <taxon>Lentinus</taxon>
    </lineage>
</organism>
<comment type="similarity">
    <text evidence="4 14">Belongs to the cytochrome P450 family.</text>
</comment>
<keyword evidence="9 14" id="KW-0560">Oxidoreductase</keyword>
<evidence type="ECO:0000256" key="9">
    <source>
        <dbReference type="ARBA" id="ARBA00023002"/>
    </source>
</evidence>
<evidence type="ECO:0000256" key="8">
    <source>
        <dbReference type="ARBA" id="ARBA00022989"/>
    </source>
</evidence>
<sequence length="495" mass="55244">MSILVSPLPILGLLLLSLAVLVIQRWSKTQRLPPGSKSLGQAIAKVGSKAPQWVVLDSLKDDYGPIFFFYRGPTPIVVINKAEIAWDLLQKRGDIYSSRPRLVFAHEIVSGGMRGLTMSYGKQWRTWRKIQNTGMSGKASLGYCEHQALDYHLSLFATSVVLSIAYGRRTPDLDDPISTRNAQCGIDFQRANMPGNPVDKYPALLNLPRYLQWFRRDGDKAYARAESLFTELLADVKARVEAGTAKECMATRGLRDQQSLGFSDLELAFALNAPFGAGIDTTSAALEIALCAMLHSPGSVRKAQEELDRVVGRERLPTFDDEHSLPYLEAFITEVYRWHPVAPLAVPHSVTTDDMYEGHLIPKGATVIGNLYTILKDPDMFPEPEVFRPERFMETQDPRIADLPFGFGRRHCPGMHVAKQSVYIAVARILWAFNVEPVKDEGGKPVLPDMKEMKVLGLTRKPAPFGFSLRPRFPEASSIIETEAAEADKMLKAWE</sequence>
<dbReference type="AlphaFoldDB" id="A0A371CS57"/>